<accession>A0A439DBQ6</accession>
<evidence type="ECO:0000256" key="1">
    <source>
        <dbReference type="ARBA" id="ARBA00022801"/>
    </source>
</evidence>
<comment type="caution">
    <text evidence="3">The sequence shown here is derived from an EMBL/GenBank/DDBJ whole genome shotgun (WGS) entry which is preliminary data.</text>
</comment>
<dbReference type="PANTHER" id="PTHR48081">
    <property type="entry name" value="AB HYDROLASE SUPERFAMILY PROTEIN C4A8.06C"/>
    <property type="match status" value="1"/>
</dbReference>
<dbReference type="STRING" id="363999.A0A439DBQ6"/>
<evidence type="ECO:0000313" key="4">
    <source>
        <dbReference type="Proteomes" id="UP000286045"/>
    </source>
</evidence>
<feature type="domain" description="Alpha/beta hydrolase fold-3" evidence="2">
    <location>
        <begin position="35"/>
        <end position="243"/>
    </location>
</feature>
<dbReference type="GO" id="GO:0016787">
    <property type="term" value="F:hydrolase activity"/>
    <property type="evidence" value="ECO:0007669"/>
    <property type="project" value="UniProtKB-KW"/>
</dbReference>
<keyword evidence="4" id="KW-1185">Reference proteome</keyword>
<name>A0A439DBQ6_9PEZI</name>
<gene>
    <name evidence="3" type="ORF">EKO27_g3263</name>
</gene>
<proteinExistence type="predicted"/>
<dbReference type="SUPFAM" id="SSF53474">
    <property type="entry name" value="alpha/beta-Hydrolases"/>
    <property type="match status" value="1"/>
</dbReference>
<dbReference type="InterPro" id="IPR050300">
    <property type="entry name" value="GDXG_lipolytic_enzyme"/>
</dbReference>
<dbReference type="Pfam" id="PF07859">
    <property type="entry name" value="Abhydrolase_3"/>
    <property type="match status" value="1"/>
</dbReference>
<reference evidence="3 4" key="1">
    <citation type="submission" date="2018-12" db="EMBL/GenBank/DDBJ databases">
        <title>Draft genome sequence of Xylaria grammica IHI A82.</title>
        <authorList>
            <person name="Buettner E."/>
            <person name="Kellner H."/>
        </authorList>
    </citation>
    <scope>NUCLEOTIDE SEQUENCE [LARGE SCALE GENOMIC DNA]</scope>
    <source>
        <strain evidence="3 4">IHI A82</strain>
    </source>
</reference>
<evidence type="ECO:0000313" key="3">
    <source>
        <dbReference type="EMBL" id="RWA11840.1"/>
    </source>
</evidence>
<dbReference type="InterPro" id="IPR029058">
    <property type="entry name" value="AB_hydrolase_fold"/>
</dbReference>
<evidence type="ECO:0000259" key="2">
    <source>
        <dbReference type="Pfam" id="PF07859"/>
    </source>
</evidence>
<dbReference type="EMBL" id="RYZI01000068">
    <property type="protein sequence ID" value="RWA11840.1"/>
    <property type="molecule type" value="Genomic_DNA"/>
</dbReference>
<dbReference type="Proteomes" id="UP000286045">
    <property type="component" value="Unassembled WGS sequence"/>
</dbReference>
<dbReference type="Gene3D" id="3.40.50.1820">
    <property type="entry name" value="alpha/beta hydrolase"/>
    <property type="match status" value="1"/>
</dbReference>
<sequence>MGLLIFGCFGKGCGPRRGGGWYYPSTTANIPLPVLVNWHGSGFVVSFLGSNALFCSRIAQRASIIVVDVDYRKSPETPFPGAFNDVEDALLWVASQGQRFDPARIAVSGFSAGGNLALVAATKLRKKLASVLNVSAVIAMYPSTDLATSPGTRTIPKPINPAPPWLFSLFIDCYAPDKGLRKDPAISPLFADPADFPETVALITCEGDGLRPEAQELAEKLKRNSYGARKVFEYVCEGVGHGFDTNAAKGSVEYVAREKLYEVATNIVKDAFRI</sequence>
<dbReference type="PANTHER" id="PTHR48081:SF8">
    <property type="entry name" value="ALPHA_BETA HYDROLASE FOLD-3 DOMAIN-CONTAINING PROTEIN-RELATED"/>
    <property type="match status" value="1"/>
</dbReference>
<keyword evidence="1" id="KW-0378">Hydrolase</keyword>
<organism evidence="3 4">
    <name type="scientific">Xylaria grammica</name>
    <dbReference type="NCBI Taxonomy" id="363999"/>
    <lineage>
        <taxon>Eukaryota</taxon>
        <taxon>Fungi</taxon>
        <taxon>Dikarya</taxon>
        <taxon>Ascomycota</taxon>
        <taxon>Pezizomycotina</taxon>
        <taxon>Sordariomycetes</taxon>
        <taxon>Xylariomycetidae</taxon>
        <taxon>Xylariales</taxon>
        <taxon>Xylariaceae</taxon>
        <taxon>Xylaria</taxon>
    </lineage>
</organism>
<dbReference type="AlphaFoldDB" id="A0A439DBQ6"/>
<dbReference type="InterPro" id="IPR013094">
    <property type="entry name" value="AB_hydrolase_3"/>
</dbReference>
<protein>
    <recommendedName>
        <fullName evidence="2">Alpha/beta hydrolase fold-3 domain-containing protein</fullName>
    </recommendedName>
</protein>